<dbReference type="EMBL" id="GBXM01082006">
    <property type="protein sequence ID" value="JAH26571.1"/>
    <property type="molecule type" value="Transcribed_RNA"/>
</dbReference>
<dbReference type="AlphaFoldDB" id="A0A0E9RBP6"/>
<reference evidence="1" key="2">
    <citation type="journal article" date="2015" name="Fish Shellfish Immunol.">
        <title>Early steps in the European eel (Anguilla anguilla)-Vibrio vulnificus interaction in the gills: Role of the RtxA13 toxin.</title>
        <authorList>
            <person name="Callol A."/>
            <person name="Pajuelo D."/>
            <person name="Ebbesson L."/>
            <person name="Teles M."/>
            <person name="MacKenzie S."/>
            <person name="Amaro C."/>
        </authorList>
    </citation>
    <scope>NUCLEOTIDE SEQUENCE</scope>
</reference>
<proteinExistence type="predicted"/>
<reference evidence="1" key="1">
    <citation type="submission" date="2014-11" db="EMBL/GenBank/DDBJ databases">
        <authorList>
            <person name="Amaro Gonzalez C."/>
        </authorList>
    </citation>
    <scope>NUCLEOTIDE SEQUENCE</scope>
</reference>
<protein>
    <submittedName>
        <fullName evidence="1">Uncharacterized protein</fullName>
    </submittedName>
</protein>
<name>A0A0E9RBP6_ANGAN</name>
<sequence>MQRYDIMLQIVVHAHFHPAETNRTKKLRYIAQK</sequence>
<organism evidence="1">
    <name type="scientific">Anguilla anguilla</name>
    <name type="common">European freshwater eel</name>
    <name type="synonym">Muraena anguilla</name>
    <dbReference type="NCBI Taxonomy" id="7936"/>
    <lineage>
        <taxon>Eukaryota</taxon>
        <taxon>Metazoa</taxon>
        <taxon>Chordata</taxon>
        <taxon>Craniata</taxon>
        <taxon>Vertebrata</taxon>
        <taxon>Euteleostomi</taxon>
        <taxon>Actinopterygii</taxon>
        <taxon>Neopterygii</taxon>
        <taxon>Teleostei</taxon>
        <taxon>Anguilliformes</taxon>
        <taxon>Anguillidae</taxon>
        <taxon>Anguilla</taxon>
    </lineage>
</organism>
<accession>A0A0E9RBP6</accession>
<evidence type="ECO:0000313" key="1">
    <source>
        <dbReference type="EMBL" id="JAH26571.1"/>
    </source>
</evidence>